<evidence type="ECO:0000313" key="1">
    <source>
        <dbReference type="EMBL" id="RIH82246.1"/>
    </source>
</evidence>
<reference evidence="1 2" key="1">
    <citation type="submission" date="2018-08" db="EMBL/GenBank/DDBJ databases">
        <title>Meiothermus terrae DSM 26712 genome sequencing project.</title>
        <authorList>
            <person name="Da Costa M.S."/>
            <person name="Albuquerque L."/>
            <person name="Raposo P."/>
            <person name="Froufe H.J.C."/>
            <person name="Barroso C.S."/>
            <person name="Egas C."/>
        </authorList>
    </citation>
    <scope>NUCLEOTIDE SEQUENCE [LARGE SCALE GENOMIC DNA]</scope>
    <source>
        <strain evidence="1 2">DSM 26712</strain>
    </source>
</reference>
<gene>
    <name evidence="1" type="ORF">Mterra_02747</name>
</gene>
<sequence length="362" mass="40225">MKTLLPLLAVFLLAAACRQTEPPPSPPPVQDPPAQGPLLLGQEGFSLKFQQTLPEFGAQVYVAPRDGAWRDYMTQLNLNDDLVPSYFAISMLRLREGRLEVWAQDLSPTRVYGGRRFRWVYPFRLDDSGFPPKLVFPDGPVSFEVLPEFPWGDAAPTDDRVRGYLRTVSVGGAFQACIRQDWQPNPSWSLIDKGLWGEVFSMGGDNAPSGREPNWMVSYLWQDGVYAGRPKGQGPGTFSLGPTNSDQTYLDGRAHSAVMISKSYGTGRVRQAWEGRWFRAYNRGFGAYDDPAAPGGVRCELGEGWRVEEVSDPEQVGLLEAYEESSRSGPIHPDVDYYARPSLNPKLCPTAWRRPGGSCEVG</sequence>
<dbReference type="EMBL" id="QXDL01000129">
    <property type="protein sequence ID" value="RIH82246.1"/>
    <property type="molecule type" value="Genomic_DNA"/>
</dbReference>
<evidence type="ECO:0000313" key="2">
    <source>
        <dbReference type="Proteomes" id="UP000265715"/>
    </source>
</evidence>
<dbReference type="PROSITE" id="PS51257">
    <property type="entry name" value="PROKAR_LIPOPROTEIN"/>
    <property type="match status" value="1"/>
</dbReference>
<accession>A0A399EEN8</accession>
<comment type="caution">
    <text evidence="1">The sequence shown here is derived from an EMBL/GenBank/DDBJ whole genome shotgun (WGS) entry which is preliminary data.</text>
</comment>
<keyword evidence="2" id="KW-1185">Reference proteome</keyword>
<dbReference type="OrthoDB" id="24329at2"/>
<dbReference type="Proteomes" id="UP000265715">
    <property type="component" value="Unassembled WGS sequence"/>
</dbReference>
<protein>
    <submittedName>
        <fullName evidence="1">Uncharacterized protein</fullName>
    </submittedName>
</protein>
<organism evidence="1 2">
    <name type="scientific">Calidithermus terrae</name>
    <dbReference type="NCBI Taxonomy" id="1408545"/>
    <lineage>
        <taxon>Bacteria</taxon>
        <taxon>Thermotogati</taxon>
        <taxon>Deinococcota</taxon>
        <taxon>Deinococci</taxon>
        <taxon>Thermales</taxon>
        <taxon>Thermaceae</taxon>
        <taxon>Calidithermus</taxon>
    </lineage>
</organism>
<proteinExistence type="predicted"/>
<name>A0A399EEN8_9DEIN</name>
<dbReference type="RefSeq" id="WP_119315737.1">
    <property type="nucleotide sequence ID" value="NZ_QXDL01000129.1"/>
</dbReference>
<dbReference type="AlphaFoldDB" id="A0A399EEN8"/>